<protein>
    <submittedName>
        <fullName evidence="1">Uncharacterized protein</fullName>
    </submittedName>
</protein>
<dbReference type="RefSeq" id="WP_274186838.1">
    <property type="nucleotide sequence ID" value="NZ_BAABHN010000003.1"/>
</dbReference>
<sequence length="74" mass="7888">MFRSRRTAGSHGGRHRLGDPGLVSCRAIPQIAAALAVPEIARRGLVERLLAGSRHLRPAFERSAARPAPRAAVA</sequence>
<evidence type="ECO:0000313" key="1">
    <source>
        <dbReference type="EMBL" id="MFC4831223.1"/>
    </source>
</evidence>
<keyword evidence="2" id="KW-1185">Reference proteome</keyword>
<evidence type="ECO:0000313" key="2">
    <source>
        <dbReference type="Proteomes" id="UP001595909"/>
    </source>
</evidence>
<dbReference type="Proteomes" id="UP001595909">
    <property type="component" value="Unassembled WGS sequence"/>
</dbReference>
<comment type="caution">
    <text evidence="1">The sequence shown here is derived from an EMBL/GenBank/DDBJ whole genome shotgun (WGS) entry which is preliminary data.</text>
</comment>
<gene>
    <name evidence="1" type="ORF">ACFPEL_02260</name>
</gene>
<organism evidence="1 2">
    <name type="scientific">Actinomycetospora chibensis</name>
    <dbReference type="NCBI Taxonomy" id="663606"/>
    <lineage>
        <taxon>Bacteria</taxon>
        <taxon>Bacillati</taxon>
        <taxon>Actinomycetota</taxon>
        <taxon>Actinomycetes</taxon>
        <taxon>Pseudonocardiales</taxon>
        <taxon>Pseudonocardiaceae</taxon>
        <taxon>Actinomycetospora</taxon>
    </lineage>
</organism>
<reference evidence="2" key="1">
    <citation type="journal article" date="2019" name="Int. J. Syst. Evol. Microbiol.">
        <title>The Global Catalogue of Microorganisms (GCM) 10K type strain sequencing project: providing services to taxonomists for standard genome sequencing and annotation.</title>
        <authorList>
            <consortium name="The Broad Institute Genomics Platform"/>
            <consortium name="The Broad Institute Genome Sequencing Center for Infectious Disease"/>
            <person name="Wu L."/>
            <person name="Ma J."/>
        </authorList>
    </citation>
    <scope>NUCLEOTIDE SEQUENCE [LARGE SCALE GENOMIC DNA]</scope>
    <source>
        <strain evidence="2">CCUG 50347</strain>
    </source>
</reference>
<proteinExistence type="predicted"/>
<name>A0ABV9RD77_9PSEU</name>
<accession>A0ABV9RD77</accession>
<dbReference type="EMBL" id="JBHSIM010000003">
    <property type="protein sequence ID" value="MFC4831223.1"/>
    <property type="molecule type" value="Genomic_DNA"/>
</dbReference>